<dbReference type="Gene3D" id="1.20.58.900">
    <property type="match status" value="1"/>
</dbReference>
<dbReference type="EMBL" id="LR786804">
    <property type="protein sequence ID" value="CAB3262666.1"/>
    <property type="molecule type" value="mRNA"/>
</dbReference>
<sequence>MKVSTSNKSVKAELNESLSNVVKNLQQESSQKLNGNEHIQSESINAQQFIAVLEAAFIHGLKATYYEKKKHAKDLPKPQFWNLVSKISHKDTLSQAKNLKMIKTHIGLCRAWLRLALNDSALSSYLTSLLSTAEHKSILSRYYETFALFRDSEQADIFLRYLQGAENLEFQLACNSSVLNQWVRSPLEMAGIINPSLTRKPVQENNNFDHSSSSSHLPRPPSFHSHAGLNDSLVSSSSGSSRHDSLRTPLSVSPAISVTSERENFGTTIPPSIVSASVGTSAAIQAEGLVEVEPHIGTAPSTSPIQTDGPRERGSVLHSRHLMKRRRRIRRNQSLDFGSSGSTWGSLSSLSSNMSTQSSPQKELNNGKDSRSSSTSSNAALTSNSSDMSGQDQTEDTDTQKENTPINQIMSSSAPLSHIPAWRRHSTPVLGQKHKHLSRHHRHKVHRDITPDELKKGVSEIEVKRDNDGDESYQSPGAEVESTSSTLNPSQSEQNVDIASETELRTVPSPTQFVLDVETTVPYDPMSPSRRLFQPDYSPIEEGPDIYARAPSPSVATIDESEEYPDSYFNVPCTPISPGNSLLCGVGWSSEHPYPGRHSKDDDTTSPITSPPVSSTDASSVQTDGKLKLAIHREGYLQKKGETLLFWRTRWFVLNAETLTYYKDKNMEERLGKILLSHVTAIKDNEVKKNKSISLLMQDGVQHQIAAESLKLILDWAKDLKKVIEIASKEGEEYKPARHNTIGSDFEVIENSGTSDRFLGDDVSGSWHGSMMHHMTRIANEQGLDTQNYQCADCASPIGIIYGAPRLCTFTGQYYCPQCHLNEEHAIPARMLHNWDFRKHRVSKRSKRFLSQIWRDPCIEMDKANPAAYKFLAQMKQLLPLRQKLSSLQPYLLTCRKLTHTQRNSKLQGNSYMMDNPHIYSAYDLQRAQSSDLCDIIEKIVSFGVDHVRSCPLCSAKGFLCEICKKDEVIFAFDTDTTTQCEECKGVYHRECLVDPDLCPKCERRNARFRKQEEELMEDVSDDEDDRSM</sequence>
<dbReference type="AlphaFoldDB" id="A0A6F9DI77"/>
<dbReference type="Gene3D" id="2.30.29.30">
    <property type="entry name" value="Pleckstrin-homology domain (PH domain)/Phosphotyrosine-binding domain (PTB)"/>
    <property type="match status" value="1"/>
</dbReference>
<comment type="subcellular location">
    <subcellularLocation>
        <location evidence="1">Late endosome</location>
    </subcellularLocation>
    <subcellularLocation>
        <location evidence="2">Lysosome membrane</location>
    </subcellularLocation>
</comment>
<dbReference type="InterPro" id="IPR004012">
    <property type="entry name" value="Run_dom"/>
</dbReference>
<dbReference type="SMART" id="SM00233">
    <property type="entry name" value="PH"/>
    <property type="match status" value="1"/>
</dbReference>
<dbReference type="SUPFAM" id="SSF140741">
    <property type="entry name" value="RUN domain-like"/>
    <property type="match status" value="1"/>
</dbReference>
<feature type="compositionally biased region" description="Low complexity" evidence="11">
    <location>
        <begin position="372"/>
        <end position="386"/>
    </location>
</feature>
<dbReference type="PROSITE" id="PS50003">
    <property type="entry name" value="PH_DOMAIN"/>
    <property type="match status" value="1"/>
</dbReference>
<evidence type="ECO:0000256" key="10">
    <source>
        <dbReference type="ARBA" id="ARBA00023228"/>
    </source>
</evidence>
<dbReference type="InterPro" id="IPR037213">
    <property type="entry name" value="Run_dom_sf"/>
</dbReference>
<evidence type="ECO:0000256" key="11">
    <source>
        <dbReference type="SAM" id="MobiDB-lite"/>
    </source>
</evidence>
<dbReference type="GO" id="GO:0008270">
    <property type="term" value="F:zinc ion binding"/>
    <property type="evidence" value="ECO:0007669"/>
    <property type="project" value="UniProtKB-KW"/>
</dbReference>
<evidence type="ECO:0000259" key="13">
    <source>
        <dbReference type="PROSITE" id="PS50826"/>
    </source>
</evidence>
<keyword evidence="5" id="KW-0677">Repeat</keyword>
<dbReference type="InterPro" id="IPR001849">
    <property type="entry name" value="PH_domain"/>
</dbReference>
<feature type="domain" description="PH" evidence="12">
    <location>
        <begin position="630"/>
        <end position="725"/>
    </location>
</feature>
<accession>A0A6F9DI77</accession>
<keyword evidence="4" id="KW-0479">Metal-binding</keyword>
<proteinExistence type="evidence at transcript level"/>
<feature type="region of interest" description="Disordered" evidence="11">
    <location>
        <begin position="594"/>
        <end position="621"/>
    </location>
</feature>
<evidence type="ECO:0000256" key="3">
    <source>
        <dbReference type="ARBA" id="ARBA00022553"/>
    </source>
</evidence>
<protein>
    <submittedName>
        <fullName evidence="14">Uncharacterized protein LOC100181521</fullName>
    </submittedName>
</protein>
<evidence type="ECO:0000256" key="9">
    <source>
        <dbReference type="ARBA" id="ARBA00023006"/>
    </source>
</evidence>
<feature type="compositionally biased region" description="Basic and acidic residues" evidence="11">
    <location>
        <begin position="447"/>
        <end position="467"/>
    </location>
</feature>
<keyword evidence="3" id="KW-0597">Phosphoprotein</keyword>
<feature type="compositionally biased region" description="Basic residues" evidence="11">
    <location>
        <begin position="421"/>
        <end position="446"/>
    </location>
</feature>
<dbReference type="Pfam" id="PF02759">
    <property type="entry name" value="RUN"/>
    <property type="match status" value="1"/>
</dbReference>
<keyword evidence="10" id="KW-0458">Lysosome</keyword>
<dbReference type="GO" id="GO:0005765">
    <property type="term" value="C:lysosomal membrane"/>
    <property type="evidence" value="ECO:0007669"/>
    <property type="project" value="UniProtKB-SubCell"/>
</dbReference>
<name>A0A6F9DI77_9ASCI</name>
<dbReference type="InterPro" id="IPR025258">
    <property type="entry name" value="RH_dom"/>
</dbReference>
<evidence type="ECO:0000256" key="7">
    <source>
        <dbReference type="ARBA" id="ARBA00022771"/>
    </source>
</evidence>
<evidence type="ECO:0000259" key="12">
    <source>
        <dbReference type="PROSITE" id="PS50003"/>
    </source>
</evidence>
<evidence type="ECO:0000256" key="4">
    <source>
        <dbReference type="ARBA" id="ARBA00022723"/>
    </source>
</evidence>
<feature type="compositionally biased region" description="Polar residues" evidence="11">
    <location>
        <begin position="402"/>
        <end position="415"/>
    </location>
</feature>
<dbReference type="SMART" id="SM01175">
    <property type="entry name" value="DUF4206"/>
    <property type="match status" value="1"/>
</dbReference>
<evidence type="ECO:0000313" key="14">
    <source>
        <dbReference type="EMBL" id="CAB3262666.1"/>
    </source>
</evidence>
<feature type="region of interest" description="Disordered" evidence="11">
    <location>
        <begin position="200"/>
        <end position="249"/>
    </location>
</feature>
<keyword evidence="9" id="KW-0072">Autophagy</keyword>
<evidence type="ECO:0000256" key="8">
    <source>
        <dbReference type="ARBA" id="ARBA00022833"/>
    </source>
</evidence>
<feature type="compositionally biased region" description="Basic residues" evidence="11">
    <location>
        <begin position="318"/>
        <end position="331"/>
    </location>
</feature>
<dbReference type="SUPFAM" id="SSF50729">
    <property type="entry name" value="PH domain-like"/>
    <property type="match status" value="1"/>
</dbReference>
<dbReference type="PANTHER" id="PTHR12326:SF12">
    <property type="entry name" value="PLECKSTRIN HOMOLOGY AND RUN DOMAIN CONTAINING M1"/>
    <property type="match status" value="1"/>
</dbReference>
<dbReference type="InterPro" id="IPR011993">
    <property type="entry name" value="PH-like_dom_sf"/>
</dbReference>
<dbReference type="GO" id="GO:0006914">
    <property type="term" value="P:autophagy"/>
    <property type="evidence" value="ECO:0007669"/>
    <property type="project" value="UniProtKB-KW"/>
</dbReference>
<feature type="compositionally biased region" description="Low complexity" evidence="11">
    <location>
        <begin position="339"/>
        <end position="359"/>
    </location>
</feature>
<feature type="compositionally biased region" description="Low complexity" evidence="11">
    <location>
        <begin position="605"/>
        <end position="617"/>
    </location>
</feature>
<gene>
    <name evidence="14" type="primary">LOC100181521-002</name>
</gene>
<keyword evidence="6" id="KW-0967">Endosome</keyword>
<dbReference type="SMART" id="SM00593">
    <property type="entry name" value="RUN"/>
    <property type="match status" value="1"/>
</dbReference>
<dbReference type="PROSITE" id="PS50826">
    <property type="entry name" value="RUN"/>
    <property type="match status" value="1"/>
</dbReference>
<dbReference type="GO" id="GO:0005770">
    <property type="term" value="C:late endosome"/>
    <property type="evidence" value="ECO:0007669"/>
    <property type="project" value="UniProtKB-SubCell"/>
</dbReference>
<dbReference type="Pfam" id="PF00169">
    <property type="entry name" value="PH"/>
    <property type="match status" value="1"/>
</dbReference>
<evidence type="ECO:0000256" key="2">
    <source>
        <dbReference type="ARBA" id="ARBA00004656"/>
    </source>
</evidence>
<feature type="region of interest" description="Disordered" evidence="11">
    <location>
        <begin position="294"/>
        <end position="511"/>
    </location>
</feature>
<feature type="compositionally biased region" description="Polar residues" evidence="11">
    <location>
        <begin position="481"/>
        <end position="497"/>
    </location>
</feature>
<feature type="domain" description="RUN" evidence="13">
    <location>
        <begin position="40"/>
        <end position="177"/>
    </location>
</feature>
<dbReference type="PANTHER" id="PTHR12326">
    <property type="entry name" value="PLECKSTRIN HOMOLOGY DOMAIN CONTAINING PROTEIN"/>
    <property type="match status" value="1"/>
</dbReference>
<evidence type="ECO:0000256" key="5">
    <source>
        <dbReference type="ARBA" id="ARBA00022737"/>
    </source>
</evidence>
<organism evidence="14">
    <name type="scientific">Phallusia mammillata</name>
    <dbReference type="NCBI Taxonomy" id="59560"/>
    <lineage>
        <taxon>Eukaryota</taxon>
        <taxon>Metazoa</taxon>
        <taxon>Chordata</taxon>
        <taxon>Tunicata</taxon>
        <taxon>Ascidiacea</taxon>
        <taxon>Phlebobranchia</taxon>
        <taxon>Ascidiidae</taxon>
        <taxon>Phallusia</taxon>
    </lineage>
</organism>
<reference evidence="14" key="1">
    <citation type="submission" date="2020-04" db="EMBL/GenBank/DDBJ databases">
        <authorList>
            <person name="Neveu A P."/>
        </authorList>
    </citation>
    <scope>NUCLEOTIDE SEQUENCE</scope>
    <source>
        <tissue evidence="14">Whole embryo</tissue>
    </source>
</reference>
<feature type="compositionally biased region" description="Low complexity" evidence="11">
    <location>
        <begin position="210"/>
        <end position="240"/>
    </location>
</feature>
<dbReference type="Pfam" id="PF13901">
    <property type="entry name" value="RH_dom"/>
    <property type="match status" value="1"/>
</dbReference>
<evidence type="ECO:0000256" key="1">
    <source>
        <dbReference type="ARBA" id="ARBA00004603"/>
    </source>
</evidence>
<dbReference type="CDD" id="cd15489">
    <property type="entry name" value="PHD_SF"/>
    <property type="match status" value="1"/>
</dbReference>
<keyword evidence="7" id="KW-0863">Zinc-finger</keyword>
<keyword evidence="8" id="KW-0862">Zinc</keyword>
<evidence type="ECO:0000256" key="6">
    <source>
        <dbReference type="ARBA" id="ARBA00022753"/>
    </source>
</evidence>
<dbReference type="InterPro" id="IPR051366">
    <property type="entry name" value="DEF8"/>
</dbReference>